<evidence type="ECO:0000256" key="1">
    <source>
        <dbReference type="SAM" id="Phobius"/>
    </source>
</evidence>
<keyword evidence="1" id="KW-0472">Membrane</keyword>
<keyword evidence="3" id="KW-1185">Reference proteome</keyword>
<dbReference type="InterPro" id="IPR021534">
    <property type="entry name" value="DUF3192"/>
</dbReference>
<name>A0A0F4QPN7_9GAMM</name>
<keyword evidence="1" id="KW-0812">Transmembrane</keyword>
<protein>
    <recommendedName>
        <fullName evidence="4">DUF3192 domain-containing protein</fullName>
    </recommendedName>
</protein>
<dbReference type="Proteomes" id="UP000033452">
    <property type="component" value="Unassembled WGS sequence"/>
</dbReference>
<accession>A0A0F4QPN7</accession>
<organism evidence="2 3">
    <name type="scientific">Pseudoalteromonas rubra</name>
    <dbReference type="NCBI Taxonomy" id="43658"/>
    <lineage>
        <taxon>Bacteria</taxon>
        <taxon>Pseudomonadati</taxon>
        <taxon>Pseudomonadota</taxon>
        <taxon>Gammaproteobacteria</taxon>
        <taxon>Alteromonadales</taxon>
        <taxon>Pseudoalteromonadaceae</taxon>
        <taxon>Pseudoalteromonas</taxon>
    </lineage>
</organism>
<evidence type="ECO:0000313" key="3">
    <source>
        <dbReference type="Proteomes" id="UP000033452"/>
    </source>
</evidence>
<proteinExistence type="predicted"/>
<gene>
    <name evidence="2" type="ORF">TW77_12135</name>
</gene>
<feature type="transmembrane region" description="Helical" evidence="1">
    <location>
        <begin position="6"/>
        <end position="27"/>
    </location>
</feature>
<evidence type="ECO:0008006" key="4">
    <source>
        <dbReference type="Google" id="ProtNLM"/>
    </source>
</evidence>
<comment type="caution">
    <text evidence="2">The sequence shown here is derived from an EMBL/GenBank/DDBJ whole genome shotgun (WGS) entry which is preliminary data.</text>
</comment>
<dbReference type="RefSeq" id="WP_046005244.1">
    <property type="nucleotide sequence ID" value="NZ_JXYA01000026.1"/>
</dbReference>
<reference evidence="2 3" key="1">
    <citation type="journal article" date="2015" name="BMC Genomics">
        <title>Genome mining reveals unlocked bioactive potential of marine Gram-negative bacteria.</title>
        <authorList>
            <person name="Machado H."/>
            <person name="Sonnenschein E.C."/>
            <person name="Melchiorsen J."/>
            <person name="Gram L."/>
        </authorList>
    </citation>
    <scope>NUCLEOTIDE SEQUENCE [LARGE SCALE GENOMIC DNA]</scope>
    <source>
        <strain evidence="2 3">S2471</strain>
    </source>
</reference>
<sequence length="128" mass="14650">MIKKVLQYVFLGLAVYGVIVYLVINFYKDDPQAMIWQDREAFNKRYISKLKPDMLIELDEVLETLGSPDLTYVKSEGDRVVQIVFYRTQLVKPDGITTQDECTGLLFENGKLTLWGAGAIVAYDKAFE</sequence>
<keyword evidence="1" id="KW-1133">Transmembrane helix</keyword>
<dbReference type="OrthoDB" id="6399368at2"/>
<dbReference type="PATRIC" id="fig|43658.5.peg.2569"/>
<dbReference type="Pfam" id="PF11399">
    <property type="entry name" value="DUF3192"/>
    <property type="match status" value="1"/>
</dbReference>
<dbReference type="EMBL" id="JXYA01000026">
    <property type="protein sequence ID" value="KJZ08592.1"/>
    <property type="molecule type" value="Genomic_DNA"/>
</dbReference>
<evidence type="ECO:0000313" key="2">
    <source>
        <dbReference type="EMBL" id="KJZ08592.1"/>
    </source>
</evidence>
<dbReference type="AlphaFoldDB" id="A0A0F4QPN7"/>